<dbReference type="Pfam" id="PF03595">
    <property type="entry name" value="SLAC1"/>
    <property type="match status" value="1"/>
</dbReference>
<dbReference type="InterPro" id="IPR004695">
    <property type="entry name" value="SLAC1/Mae1/Ssu1/TehA"/>
</dbReference>
<dbReference type="PANTHER" id="PTHR31686">
    <property type="match status" value="1"/>
</dbReference>
<accession>A0ABV3NBC1</accession>
<evidence type="ECO:0000313" key="10">
    <source>
        <dbReference type="Proteomes" id="UP001555100"/>
    </source>
</evidence>
<dbReference type="EMBL" id="JBAGNM010000004">
    <property type="protein sequence ID" value="MEW6954511.1"/>
    <property type="molecule type" value="Genomic_DNA"/>
</dbReference>
<feature type="transmembrane region" description="Helical" evidence="8">
    <location>
        <begin position="329"/>
        <end position="359"/>
    </location>
</feature>
<reference evidence="9 10" key="1">
    <citation type="submission" date="2024-01" db="EMBL/GenBank/DDBJ databases">
        <title>Genomic analysis and antimicrobial resistance profiles of Trueperella pyogenes isolated from domestic and wild animals.</title>
        <authorList>
            <person name="Magossi G."/>
            <person name="Gzyl K.E."/>
            <person name="Holman D.B."/>
            <person name="Amat S."/>
        </authorList>
    </citation>
    <scope>NUCLEOTIDE SEQUENCE [LARGE SCALE GENOMIC DNA]</scope>
    <source>
        <strain evidence="9 10">1494</strain>
    </source>
</reference>
<keyword evidence="10" id="KW-1185">Reference proteome</keyword>
<name>A0ABV3NBC1_9ACTO</name>
<comment type="caution">
    <text evidence="9">The sequence shown here is derived from an EMBL/GenBank/DDBJ whole genome shotgun (WGS) entry which is preliminary data.</text>
</comment>
<feature type="transmembrane region" description="Helical" evidence="8">
    <location>
        <begin position="305"/>
        <end position="323"/>
    </location>
</feature>
<dbReference type="InterPro" id="IPR051629">
    <property type="entry name" value="Sulfite_efflux_TDT"/>
</dbReference>
<comment type="subcellular location">
    <subcellularLocation>
        <location evidence="1">Cell membrane</location>
        <topology evidence="1">Multi-pass membrane protein</topology>
    </subcellularLocation>
</comment>
<feature type="transmembrane region" description="Helical" evidence="8">
    <location>
        <begin position="191"/>
        <end position="213"/>
    </location>
</feature>
<dbReference type="PANTHER" id="PTHR31686:SF1">
    <property type="entry name" value="SULFITE EFFLUX PUMP SSU1"/>
    <property type="match status" value="1"/>
</dbReference>
<evidence type="ECO:0000256" key="3">
    <source>
        <dbReference type="ARBA" id="ARBA00022448"/>
    </source>
</evidence>
<feature type="transmembrane region" description="Helical" evidence="8">
    <location>
        <begin position="272"/>
        <end position="293"/>
    </location>
</feature>
<sequence>MKNVATLSSPAVARPALTKLAPIGPAWFPAAMGTGILANLLHTHAERLPGAEAASVVVLALAWAILMALVVGYVIRVTLSRDALTITLRDSTQTPMWGTVSMGILSVGSATATIVPAHWPQLGSLAWRIDSYMWILGTFIGIVAAIGFAIRLIGTDLGSPTTVWGLAVVGPMVAATTGAGLVSHVPPTFQFFLLTISAACFFLSLFLGIAVFANAYHHHWRVAPVPLAASASAWIPLGMVGQSTAAAQSIAAQARRMLAPEFSVSAQGVANAYGWFMFVIGVPLVAWALVLTVRGFLGRMPFTPGWWALTFPIGTLALGATLLSHGTHIGAFMIIGACGTLVLLGTVTLCLIASALGIARRGLAW</sequence>
<evidence type="ECO:0000256" key="4">
    <source>
        <dbReference type="ARBA" id="ARBA00022475"/>
    </source>
</evidence>
<evidence type="ECO:0000313" key="9">
    <source>
        <dbReference type="EMBL" id="MEW6954511.1"/>
    </source>
</evidence>
<keyword evidence="7 8" id="KW-0472">Membrane</keyword>
<keyword evidence="6 8" id="KW-1133">Transmembrane helix</keyword>
<protein>
    <submittedName>
        <fullName evidence="9">TDT family transporter</fullName>
    </submittedName>
</protein>
<keyword evidence="3" id="KW-0813">Transport</keyword>
<keyword evidence="4" id="KW-1003">Cell membrane</keyword>
<feature type="transmembrane region" description="Helical" evidence="8">
    <location>
        <begin position="162"/>
        <end position="185"/>
    </location>
</feature>
<evidence type="ECO:0000256" key="6">
    <source>
        <dbReference type="ARBA" id="ARBA00022989"/>
    </source>
</evidence>
<feature type="transmembrane region" description="Helical" evidence="8">
    <location>
        <begin position="96"/>
        <end position="119"/>
    </location>
</feature>
<dbReference type="Proteomes" id="UP001555100">
    <property type="component" value="Unassembled WGS sequence"/>
</dbReference>
<proteinExistence type="inferred from homology"/>
<evidence type="ECO:0000256" key="8">
    <source>
        <dbReference type="SAM" id="Phobius"/>
    </source>
</evidence>
<evidence type="ECO:0000256" key="5">
    <source>
        <dbReference type="ARBA" id="ARBA00022692"/>
    </source>
</evidence>
<comment type="similarity">
    <text evidence="2">Belongs to the tellurite-resistance/dicarboxylate transporter (TDT) family.</text>
</comment>
<dbReference type="InterPro" id="IPR038665">
    <property type="entry name" value="Voltage-dep_anion_channel_sf"/>
</dbReference>
<evidence type="ECO:0000256" key="7">
    <source>
        <dbReference type="ARBA" id="ARBA00023136"/>
    </source>
</evidence>
<feature type="transmembrane region" description="Helical" evidence="8">
    <location>
        <begin position="131"/>
        <end position="150"/>
    </location>
</feature>
<dbReference type="RefSeq" id="WP_283840537.1">
    <property type="nucleotide sequence ID" value="NZ_CP123400.1"/>
</dbReference>
<evidence type="ECO:0000256" key="1">
    <source>
        <dbReference type="ARBA" id="ARBA00004651"/>
    </source>
</evidence>
<feature type="transmembrane region" description="Helical" evidence="8">
    <location>
        <begin position="20"/>
        <end position="41"/>
    </location>
</feature>
<dbReference type="Gene3D" id="1.50.10.150">
    <property type="entry name" value="Voltage-dependent anion channel"/>
    <property type="match status" value="1"/>
</dbReference>
<keyword evidence="5 8" id="KW-0812">Transmembrane</keyword>
<gene>
    <name evidence="9" type="ORF">V3M73_05675</name>
</gene>
<organism evidence="9 10">
    <name type="scientific">Trueperella pyogenes</name>
    <dbReference type="NCBI Taxonomy" id="1661"/>
    <lineage>
        <taxon>Bacteria</taxon>
        <taxon>Bacillati</taxon>
        <taxon>Actinomycetota</taxon>
        <taxon>Actinomycetes</taxon>
        <taxon>Actinomycetales</taxon>
        <taxon>Actinomycetaceae</taxon>
        <taxon>Trueperella</taxon>
    </lineage>
</organism>
<feature type="transmembrane region" description="Helical" evidence="8">
    <location>
        <begin position="53"/>
        <end position="75"/>
    </location>
</feature>
<evidence type="ECO:0000256" key="2">
    <source>
        <dbReference type="ARBA" id="ARBA00008566"/>
    </source>
</evidence>
<dbReference type="CDD" id="cd09320">
    <property type="entry name" value="TDT_like_2"/>
    <property type="match status" value="1"/>
</dbReference>